<dbReference type="PANTHER" id="PTHR47991">
    <property type="entry name" value="OXOGLUTARATE/IRON-DEPENDENT DIOXYGENASE"/>
    <property type="match status" value="1"/>
</dbReference>
<dbReference type="GO" id="GO:0046872">
    <property type="term" value="F:metal ion binding"/>
    <property type="evidence" value="ECO:0007669"/>
    <property type="project" value="UniProtKB-KW"/>
</dbReference>
<dbReference type="PROSITE" id="PS51471">
    <property type="entry name" value="FE2OG_OXY"/>
    <property type="match status" value="1"/>
</dbReference>
<dbReference type="InterPro" id="IPR005123">
    <property type="entry name" value="Oxoglu/Fe-dep_dioxygenase_dom"/>
</dbReference>
<dbReference type="Pfam" id="PF03171">
    <property type="entry name" value="2OG-FeII_Oxy"/>
    <property type="match status" value="1"/>
</dbReference>
<evidence type="ECO:0000313" key="4">
    <source>
        <dbReference type="EMBL" id="GKU94306.1"/>
    </source>
</evidence>
<gene>
    <name evidence="4" type="ORF">SLEP1_g7821</name>
</gene>
<accession>A0AAV5I7Z2</accession>
<dbReference type="InterPro" id="IPR050295">
    <property type="entry name" value="Plant_2OG-oxidoreductases"/>
</dbReference>
<organism evidence="4 5">
    <name type="scientific">Rubroshorea leprosula</name>
    <dbReference type="NCBI Taxonomy" id="152421"/>
    <lineage>
        <taxon>Eukaryota</taxon>
        <taxon>Viridiplantae</taxon>
        <taxon>Streptophyta</taxon>
        <taxon>Embryophyta</taxon>
        <taxon>Tracheophyta</taxon>
        <taxon>Spermatophyta</taxon>
        <taxon>Magnoliopsida</taxon>
        <taxon>eudicotyledons</taxon>
        <taxon>Gunneridae</taxon>
        <taxon>Pentapetalae</taxon>
        <taxon>rosids</taxon>
        <taxon>malvids</taxon>
        <taxon>Malvales</taxon>
        <taxon>Dipterocarpaceae</taxon>
        <taxon>Rubroshorea</taxon>
    </lineage>
</organism>
<dbReference type="Proteomes" id="UP001054252">
    <property type="component" value="Unassembled WGS sequence"/>
</dbReference>
<evidence type="ECO:0000256" key="2">
    <source>
        <dbReference type="ARBA" id="ARBA00023004"/>
    </source>
</evidence>
<name>A0AAV5I7Z2_9ROSI</name>
<comment type="caution">
    <text evidence="4">The sequence shown here is derived from an EMBL/GenBank/DDBJ whole genome shotgun (WGS) entry which is preliminary data.</text>
</comment>
<dbReference type="Gene3D" id="2.60.120.330">
    <property type="entry name" value="B-lactam Antibiotic, Isopenicillin N Synthase, Chain"/>
    <property type="match status" value="1"/>
</dbReference>
<keyword evidence="1" id="KW-0479">Metal-binding</keyword>
<dbReference type="AlphaFoldDB" id="A0AAV5I7Z2"/>
<sequence>MAIGFTPHSKVDALTILFQLNQTEGLQILKDGRWVPIKPLPNAFVVNIGDIMEIVSNGIYRSIEHWAIVNSTREGLSVATFYSSQLDTELGPSPSLIDADN</sequence>
<evidence type="ECO:0000259" key="3">
    <source>
        <dbReference type="PROSITE" id="PS51471"/>
    </source>
</evidence>
<dbReference type="InterPro" id="IPR044861">
    <property type="entry name" value="IPNS-like_FE2OG_OXY"/>
</dbReference>
<reference evidence="4 5" key="1">
    <citation type="journal article" date="2021" name="Commun. Biol.">
        <title>The genome of Shorea leprosula (Dipterocarpaceae) highlights the ecological relevance of drought in aseasonal tropical rainforests.</title>
        <authorList>
            <person name="Ng K.K.S."/>
            <person name="Kobayashi M.J."/>
            <person name="Fawcett J.A."/>
            <person name="Hatakeyama M."/>
            <person name="Paape T."/>
            <person name="Ng C.H."/>
            <person name="Ang C.C."/>
            <person name="Tnah L.H."/>
            <person name="Lee C.T."/>
            <person name="Nishiyama T."/>
            <person name="Sese J."/>
            <person name="O'Brien M.J."/>
            <person name="Copetti D."/>
            <person name="Mohd Noor M.I."/>
            <person name="Ong R.C."/>
            <person name="Putra M."/>
            <person name="Sireger I.Z."/>
            <person name="Indrioko S."/>
            <person name="Kosugi Y."/>
            <person name="Izuno A."/>
            <person name="Isagi Y."/>
            <person name="Lee S.L."/>
            <person name="Shimizu K.K."/>
        </authorList>
    </citation>
    <scope>NUCLEOTIDE SEQUENCE [LARGE SCALE GENOMIC DNA]</scope>
    <source>
        <strain evidence="4">214</strain>
    </source>
</reference>
<dbReference type="InterPro" id="IPR027443">
    <property type="entry name" value="IPNS-like_sf"/>
</dbReference>
<feature type="domain" description="Fe2OG dioxygenase" evidence="3">
    <location>
        <begin position="1"/>
        <end position="84"/>
    </location>
</feature>
<protein>
    <recommendedName>
        <fullName evidence="3">Fe2OG dioxygenase domain-containing protein</fullName>
    </recommendedName>
</protein>
<keyword evidence="5" id="KW-1185">Reference proteome</keyword>
<proteinExistence type="predicted"/>
<dbReference type="EMBL" id="BPVZ01000008">
    <property type="protein sequence ID" value="GKU94306.1"/>
    <property type="molecule type" value="Genomic_DNA"/>
</dbReference>
<evidence type="ECO:0000313" key="5">
    <source>
        <dbReference type="Proteomes" id="UP001054252"/>
    </source>
</evidence>
<keyword evidence="2" id="KW-0408">Iron</keyword>
<evidence type="ECO:0000256" key="1">
    <source>
        <dbReference type="ARBA" id="ARBA00022723"/>
    </source>
</evidence>
<dbReference type="SUPFAM" id="SSF51197">
    <property type="entry name" value="Clavaminate synthase-like"/>
    <property type="match status" value="1"/>
</dbReference>